<dbReference type="KEGG" id="mrub:DEO27_022985"/>
<proteinExistence type="predicted"/>
<name>A0A5C1I464_9SPHI</name>
<evidence type="ECO:0000313" key="1">
    <source>
        <dbReference type="EMBL" id="QEM12755.1"/>
    </source>
</evidence>
<protein>
    <recommendedName>
        <fullName evidence="3">Outer membrane protein beta-barrel domain-containing protein</fullName>
    </recommendedName>
</protein>
<dbReference type="EMBL" id="CP043450">
    <property type="protein sequence ID" value="QEM12755.1"/>
    <property type="molecule type" value="Genomic_DNA"/>
</dbReference>
<sequence>MRTTFILLFVLLIGGTMKTYAQAKNAIGLGLSLNTSRENSNGFGALLQGEVKVAKAVSITPYLGGEVAYGVLAGLSGRYYFSKEIYTLAGAFGHLDPDYSGFGATAGIGFIILSTRHQTLDLNFHGDYMKKGSQSTPIAGLRLIYSFSFTKLE</sequence>
<evidence type="ECO:0008006" key="3">
    <source>
        <dbReference type="Google" id="ProtNLM"/>
    </source>
</evidence>
<dbReference type="Proteomes" id="UP000251402">
    <property type="component" value="Chromosome"/>
</dbReference>
<dbReference type="AlphaFoldDB" id="A0A5C1I464"/>
<evidence type="ECO:0000313" key="2">
    <source>
        <dbReference type="Proteomes" id="UP000251402"/>
    </source>
</evidence>
<organism evidence="1 2">
    <name type="scientific">Mucilaginibacter rubeus</name>
    <dbReference type="NCBI Taxonomy" id="2027860"/>
    <lineage>
        <taxon>Bacteria</taxon>
        <taxon>Pseudomonadati</taxon>
        <taxon>Bacteroidota</taxon>
        <taxon>Sphingobacteriia</taxon>
        <taxon>Sphingobacteriales</taxon>
        <taxon>Sphingobacteriaceae</taxon>
        <taxon>Mucilaginibacter</taxon>
    </lineage>
</organism>
<dbReference type="OrthoDB" id="795633at2"/>
<keyword evidence="2" id="KW-1185">Reference proteome</keyword>
<dbReference type="RefSeq" id="WP_146749988.1">
    <property type="nucleotide sequence ID" value="NZ_CP043450.1"/>
</dbReference>
<reference evidence="1" key="1">
    <citation type="submission" date="2019-08" db="EMBL/GenBank/DDBJ databases">
        <title>Comparative genome analysis confer to the adaptation heavy metal polluted environment.</title>
        <authorList>
            <person name="Li Y."/>
        </authorList>
    </citation>
    <scope>NUCLEOTIDE SEQUENCE [LARGE SCALE GENOMIC DNA]</scope>
    <source>
        <strain evidence="1">P1</strain>
    </source>
</reference>
<accession>A0A5C1I464</accession>
<gene>
    <name evidence="1" type="ORF">DEO27_022985</name>
</gene>